<dbReference type="EMBL" id="CP002273">
    <property type="protein sequence ID" value="ADO35826.1"/>
    <property type="molecule type" value="Genomic_DNA"/>
</dbReference>
<evidence type="ECO:0000313" key="2">
    <source>
        <dbReference type="EMBL" id="ADO35826.1"/>
    </source>
</evidence>
<reference evidence="2 3" key="2">
    <citation type="journal article" date="2011" name="J. Bacteriol.">
        <title>Complete genome sequence of a carbon monoxide-utilizing acetogen, Eubacterium limosum KIST612.</title>
        <authorList>
            <person name="Roh H."/>
            <person name="Ko H.J."/>
            <person name="Kim D."/>
            <person name="Choi D.G."/>
            <person name="Park S."/>
            <person name="Kim S."/>
            <person name="Chang I.S."/>
            <person name="Choi I.G."/>
        </authorList>
    </citation>
    <scope>NUCLEOTIDE SEQUENCE [LARGE SCALE GENOMIC DNA]</scope>
    <source>
        <strain evidence="2 3">KIST612</strain>
    </source>
</reference>
<accession>E3GJJ1</accession>
<evidence type="ECO:0000256" key="1">
    <source>
        <dbReference type="SAM" id="Phobius"/>
    </source>
</evidence>
<keyword evidence="1" id="KW-1133">Transmembrane helix</keyword>
<evidence type="ECO:0000313" key="3">
    <source>
        <dbReference type="Proteomes" id="UP000006873"/>
    </source>
</evidence>
<sequence>MHFLEIIILKGYFSRKCVWFVACYYFIIFCRNYPLKLVKNYKKFLKGIEIPFLPCFS</sequence>
<gene>
    <name evidence="2" type="ordered locus">ELI_0812</name>
</gene>
<proteinExistence type="predicted"/>
<reference key="1">
    <citation type="submission" date="2010-09" db="EMBL/GenBank/DDBJ databases">
        <authorList>
            <person name="Roh H."/>
            <person name="Ko H.-J."/>
            <person name="Kim D."/>
            <person name="Choi D.G."/>
            <person name="Park S."/>
            <person name="Kim S."/>
            <person name="Kim K.H."/>
            <person name="Chang I.S."/>
            <person name="Choi I.-G."/>
        </authorList>
    </citation>
    <scope>NUCLEOTIDE SEQUENCE</scope>
    <source>
        <strain>KIST612</strain>
    </source>
</reference>
<keyword evidence="3" id="KW-1185">Reference proteome</keyword>
<organism evidence="2 3">
    <name type="scientific">Eubacterium callanderi</name>
    <dbReference type="NCBI Taxonomy" id="53442"/>
    <lineage>
        <taxon>Bacteria</taxon>
        <taxon>Bacillati</taxon>
        <taxon>Bacillota</taxon>
        <taxon>Clostridia</taxon>
        <taxon>Eubacteriales</taxon>
        <taxon>Eubacteriaceae</taxon>
        <taxon>Eubacterium</taxon>
    </lineage>
</organism>
<dbReference type="Proteomes" id="UP000006873">
    <property type="component" value="Chromosome"/>
</dbReference>
<name>E3GJJ1_9FIRM</name>
<dbReference type="AlphaFoldDB" id="E3GJJ1"/>
<keyword evidence="1" id="KW-0472">Membrane</keyword>
<keyword evidence="1" id="KW-0812">Transmembrane</keyword>
<dbReference type="HOGENOM" id="CLU_2989960_0_0_9"/>
<dbReference type="KEGG" id="elm:ELI_0812"/>
<feature type="transmembrane region" description="Helical" evidence="1">
    <location>
        <begin position="12"/>
        <end position="33"/>
    </location>
</feature>
<protein>
    <submittedName>
        <fullName evidence="2">Uncharacterized protein</fullName>
    </submittedName>
</protein>